<dbReference type="InterPro" id="IPR036388">
    <property type="entry name" value="WH-like_DNA-bd_sf"/>
</dbReference>
<evidence type="ECO:0000256" key="2">
    <source>
        <dbReference type="ARBA" id="ARBA00022840"/>
    </source>
</evidence>
<keyword evidence="1" id="KW-0547">Nucleotide-binding</keyword>
<dbReference type="PRINTS" id="PR00038">
    <property type="entry name" value="HTHLUXR"/>
</dbReference>
<protein>
    <submittedName>
        <fullName evidence="4">LuxR family transcriptional regulator</fullName>
    </submittedName>
</protein>
<sequence>MPTRIPAYLANRPIEEGAVAEFLESAARAPSALLIEGEAGIGKTTLWLAALERARDFTVLTARAVSAESVRAYTTLADLLEGVNSAAFAQLPGAQRIAVEQIRSDNADTAPTDQRAVAAGFLSVVEQLAEQGPVLLAVDDLQWVDPSSRHVLAYTARRLTGPVGVLGTVRTDSGVDPVSWLQLRRPDAVQRITLRPLPSRALHSVVTEHLGHPVPRAEMSRIHQVSGGNPFYAIELARVLDSGDDKPLPHTLSAVVQARLDGLGPEALDPLLAAAAVANPTVDLVAAAVGTDSDDVVELLEAAEQHGIITFEGNRIRFTHPLLATGVYSSATPAARRRMHRRLAGVLDEAEMRARHLALAATRGDDATVGALERAATAAQARGAPVAAAELMELAITLGGSTPERQIRLATHVFDAGDPPRARALLERVIAELAPGPLRAQAVHRLAVVRFIDDGYLEAVDLLRQGLREDAPDGPLRVAMLTTLSFGQYMSGDPESAWRSAEEAVAAAEDLGIGVLLSEALGVRATIQYFTGGGVDEDSMRRARELEDHNSATPVMLRPSVEYALMLACQGHLDESHDLMRDLERHLIDRGEEGELVFVEFYVAQTRIWRGDFPAARRVADGVAELAAQLGGGFPRMLSEVLRAWLTVFAGAEDEARAAVASAVTVSRQSGTAWHESWAVTAAGFLEVSLGNFGAALDTLAPLLAAFHPQSTEIQIAAHLPDAVDALVGLGRHAEAEAYVAALESNGERLDRPWMLAVGARCRAQLLAAGGDLSGAVAAGRRALAQHDRLPMPFERARTELVVGQLQQRARDPNATTTLRTALAAFERLGTPLWADKARAALGTHVGASGRDALTAAEQRIAELAASGMTNRDVAAELFLSAKTVEATLARVYRKLGIRSRAELGRVMGGTDR</sequence>
<evidence type="ECO:0000313" key="4">
    <source>
        <dbReference type="EMBL" id="KAB7756038.1"/>
    </source>
</evidence>
<dbReference type="Gene3D" id="3.40.50.300">
    <property type="entry name" value="P-loop containing nucleotide triphosphate hydrolases"/>
    <property type="match status" value="1"/>
</dbReference>
<dbReference type="AlphaFoldDB" id="A0A5N5V2X4"/>
<organism evidence="4 5">
    <name type="scientific">Mycolicibacterium phlei DSM 43239 = CCUG 21000</name>
    <dbReference type="NCBI Taxonomy" id="1226750"/>
    <lineage>
        <taxon>Bacteria</taxon>
        <taxon>Bacillati</taxon>
        <taxon>Actinomycetota</taxon>
        <taxon>Actinomycetes</taxon>
        <taxon>Mycobacteriales</taxon>
        <taxon>Mycobacteriaceae</taxon>
        <taxon>Mycolicibacterium</taxon>
    </lineage>
</organism>
<proteinExistence type="predicted"/>
<dbReference type="SMART" id="SM00421">
    <property type="entry name" value="HTH_LUXR"/>
    <property type="match status" value="1"/>
</dbReference>
<keyword evidence="2" id="KW-0067">ATP-binding</keyword>
<reference evidence="4 5" key="1">
    <citation type="submission" date="2012-10" db="EMBL/GenBank/DDBJ databases">
        <title>The draft sequence of the Mycobacterium pheli genome.</title>
        <authorList>
            <person name="Pettersson B.M.F."/>
            <person name="Das S."/>
            <person name="Dasgupta S."/>
            <person name="Bhattacharya A."/>
            <person name="Kirsebom L.A."/>
        </authorList>
    </citation>
    <scope>NUCLEOTIDE SEQUENCE [LARGE SCALE GENOMIC DNA]</scope>
    <source>
        <strain evidence="4 5">CCUG 21000</strain>
    </source>
</reference>
<dbReference type="SUPFAM" id="SSF46894">
    <property type="entry name" value="C-terminal effector domain of the bipartite response regulators"/>
    <property type="match status" value="1"/>
</dbReference>
<dbReference type="PROSITE" id="PS50043">
    <property type="entry name" value="HTH_LUXR_2"/>
    <property type="match status" value="1"/>
</dbReference>
<dbReference type="PANTHER" id="PTHR16305:SF35">
    <property type="entry name" value="TRANSCRIPTIONAL ACTIVATOR DOMAIN"/>
    <property type="match status" value="1"/>
</dbReference>
<dbReference type="GO" id="GO:0003677">
    <property type="term" value="F:DNA binding"/>
    <property type="evidence" value="ECO:0007669"/>
    <property type="project" value="InterPro"/>
</dbReference>
<evidence type="ECO:0000313" key="5">
    <source>
        <dbReference type="Proteomes" id="UP000325690"/>
    </source>
</evidence>
<dbReference type="Gene3D" id="1.25.40.10">
    <property type="entry name" value="Tetratricopeptide repeat domain"/>
    <property type="match status" value="1"/>
</dbReference>
<dbReference type="InterPro" id="IPR011990">
    <property type="entry name" value="TPR-like_helical_dom_sf"/>
</dbReference>
<gene>
    <name evidence="4" type="ORF">MPHL21000_12305</name>
</gene>
<dbReference type="SUPFAM" id="SSF48452">
    <property type="entry name" value="TPR-like"/>
    <property type="match status" value="1"/>
</dbReference>
<dbReference type="GO" id="GO:0004016">
    <property type="term" value="F:adenylate cyclase activity"/>
    <property type="evidence" value="ECO:0007669"/>
    <property type="project" value="TreeGrafter"/>
</dbReference>
<dbReference type="RefSeq" id="WP_061482440.1">
    <property type="nucleotide sequence ID" value="NZ_ANBO01000011.1"/>
</dbReference>
<dbReference type="GeneID" id="74304481"/>
<evidence type="ECO:0000256" key="1">
    <source>
        <dbReference type="ARBA" id="ARBA00022741"/>
    </source>
</evidence>
<dbReference type="SUPFAM" id="SSF52540">
    <property type="entry name" value="P-loop containing nucleoside triphosphate hydrolases"/>
    <property type="match status" value="1"/>
</dbReference>
<dbReference type="InterPro" id="IPR000792">
    <property type="entry name" value="Tscrpt_reg_LuxR_C"/>
</dbReference>
<dbReference type="Pfam" id="PF00196">
    <property type="entry name" value="GerE"/>
    <property type="match status" value="1"/>
</dbReference>
<feature type="domain" description="HTH luxR-type" evidence="3">
    <location>
        <begin position="847"/>
        <end position="912"/>
    </location>
</feature>
<dbReference type="EMBL" id="ANBP01000014">
    <property type="protein sequence ID" value="KAB7756038.1"/>
    <property type="molecule type" value="Genomic_DNA"/>
</dbReference>
<dbReference type="InterPro" id="IPR027417">
    <property type="entry name" value="P-loop_NTPase"/>
</dbReference>
<dbReference type="Proteomes" id="UP000325690">
    <property type="component" value="Unassembled WGS sequence"/>
</dbReference>
<dbReference type="InterPro" id="IPR041664">
    <property type="entry name" value="AAA_16"/>
</dbReference>
<name>A0A5N5V2X4_MYCPH</name>
<dbReference type="CDD" id="cd06170">
    <property type="entry name" value="LuxR_C_like"/>
    <property type="match status" value="1"/>
</dbReference>
<accession>A0A5N5V2X4</accession>
<dbReference type="Pfam" id="PF13191">
    <property type="entry name" value="AAA_16"/>
    <property type="match status" value="1"/>
</dbReference>
<dbReference type="InterPro" id="IPR016032">
    <property type="entry name" value="Sig_transdc_resp-reg_C-effctor"/>
</dbReference>
<keyword evidence="5" id="KW-1185">Reference proteome</keyword>
<dbReference type="GO" id="GO:0005524">
    <property type="term" value="F:ATP binding"/>
    <property type="evidence" value="ECO:0007669"/>
    <property type="project" value="UniProtKB-KW"/>
</dbReference>
<evidence type="ECO:0000259" key="3">
    <source>
        <dbReference type="PROSITE" id="PS50043"/>
    </source>
</evidence>
<dbReference type="GO" id="GO:0006355">
    <property type="term" value="P:regulation of DNA-templated transcription"/>
    <property type="evidence" value="ECO:0007669"/>
    <property type="project" value="InterPro"/>
</dbReference>
<dbReference type="Gene3D" id="1.10.10.10">
    <property type="entry name" value="Winged helix-like DNA-binding domain superfamily/Winged helix DNA-binding domain"/>
    <property type="match status" value="1"/>
</dbReference>
<dbReference type="PANTHER" id="PTHR16305">
    <property type="entry name" value="TESTICULAR SOLUBLE ADENYLYL CYCLASE"/>
    <property type="match status" value="1"/>
</dbReference>
<comment type="caution">
    <text evidence="4">The sequence shown here is derived from an EMBL/GenBank/DDBJ whole genome shotgun (WGS) entry which is preliminary data.</text>
</comment>
<dbReference type="GO" id="GO:0005737">
    <property type="term" value="C:cytoplasm"/>
    <property type="evidence" value="ECO:0007669"/>
    <property type="project" value="TreeGrafter"/>
</dbReference>